<reference evidence="3 4" key="1">
    <citation type="submission" date="2019-06" db="EMBL/GenBank/DDBJ databases">
        <title>Draft genome of Streptomyces sedi sp. JCM16909.</title>
        <authorList>
            <person name="Klykleung N."/>
            <person name="Tanasupawat S."/>
            <person name="Kudo T."/>
            <person name="Yuki M."/>
            <person name="Ohkuma M."/>
        </authorList>
    </citation>
    <scope>NUCLEOTIDE SEQUENCE [LARGE SCALE GENOMIC DNA]</scope>
    <source>
        <strain evidence="3 4">JCM 16909</strain>
    </source>
</reference>
<feature type="binding site" evidence="2">
    <location>
        <position position="211"/>
    </location>
    <ligand>
        <name>Zn(2+)</name>
        <dbReference type="ChEBI" id="CHEBI:29105"/>
        <label>1</label>
        <note>catalytic</note>
    </ligand>
</feature>
<dbReference type="GO" id="GO:0005975">
    <property type="term" value="P:carbohydrate metabolic process"/>
    <property type="evidence" value="ECO:0007669"/>
    <property type="project" value="InterPro"/>
</dbReference>
<dbReference type="Proteomes" id="UP000311713">
    <property type="component" value="Unassembled WGS sequence"/>
</dbReference>
<dbReference type="InterPro" id="IPR050246">
    <property type="entry name" value="Class_II_FBP_aldolase"/>
</dbReference>
<proteinExistence type="predicted"/>
<gene>
    <name evidence="3" type="ORF">FH715_26905</name>
</gene>
<dbReference type="Gene3D" id="3.20.20.70">
    <property type="entry name" value="Aldolase class I"/>
    <property type="match status" value="1"/>
</dbReference>
<dbReference type="Pfam" id="PF01116">
    <property type="entry name" value="F_bP_aldolase"/>
    <property type="match status" value="1"/>
</dbReference>
<dbReference type="InterPro" id="IPR000771">
    <property type="entry name" value="FBA_II"/>
</dbReference>
<evidence type="ECO:0000313" key="3">
    <source>
        <dbReference type="EMBL" id="TNM25094.1"/>
    </source>
</evidence>
<feature type="binding site" evidence="2">
    <location>
        <position position="110"/>
    </location>
    <ligand>
        <name>Zn(2+)</name>
        <dbReference type="ChEBI" id="CHEBI:29105"/>
        <label>2</label>
    </ligand>
</feature>
<dbReference type="OrthoDB" id="9803995at2"/>
<name>A0A5C4UN63_9ACTN</name>
<dbReference type="GO" id="GO:0016832">
    <property type="term" value="F:aldehyde-lyase activity"/>
    <property type="evidence" value="ECO:0007669"/>
    <property type="project" value="InterPro"/>
</dbReference>
<dbReference type="GO" id="GO:0008270">
    <property type="term" value="F:zinc ion binding"/>
    <property type="evidence" value="ECO:0007669"/>
    <property type="project" value="InterPro"/>
</dbReference>
<keyword evidence="2" id="KW-0862">Zinc</keyword>
<evidence type="ECO:0000313" key="4">
    <source>
        <dbReference type="Proteomes" id="UP000311713"/>
    </source>
</evidence>
<feature type="binding site" evidence="2">
    <location>
        <position position="140"/>
    </location>
    <ligand>
        <name>Zn(2+)</name>
        <dbReference type="ChEBI" id="CHEBI:29105"/>
        <label>2</label>
    </ligand>
</feature>
<organism evidence="3 4">
    <name type="scientific">Streptomyces sedi</name>
    <dbReference type="NCBI Taxonomy" id="555059"/>
    <lineage>
        <taxon>Bacteria</taxon>
        <taxon>Bacillati</taxon>
        <taxon>Actinomycetota</taxon>
        <taxon>Actinomycetes</taxon>
        <taxon>Kitasatosporales</taxon>
        <taxon>Streptomycetaceae</taxon>
        <taxon>Streptomyces</taxon>
    </lineage>
</organism>
<dbReference type="PIRSF" id="PIRSF001359">
    <property type="entry name" value="F_bP_aldolase_II"/>
    <property type="match status" value="1"/>
</dbReference>
<dbReference type="RefSeq" id="WP_139649911.1">
    <property type="nucleotide sequence ID" value="NZ_BAAAZS010000106.1"/>
</dbReference>
<keyword evidence="4" id="KW-1185">Reference proteome</keyword>
<protein>
    <submittedName>
        <fullName evidence="3">Fructose-bisphosphate aldolase</fullName>
    </submittedName>
</protein>
<evidence type="ECO:0000256" key="2">
    <source>
        <dbReference type="PIRSR" id="PIRSR001359-3"/>
    </source>
</evidence>
<keyword evidence="2" id="KW-0479">Metal-binding</keyword>
<feature type="active site" description="Proton donor" evidence="1">
    <location>
        <position position="84"/>
    </location>
</feature>
<sequence length="304" mass="30377">MTSATLGPLLARARADGRALGAFNVITLEHAQAVAAGAARAGVPAVLQLSQNAVAHHGGELAPLAAALTALARAAPVPLALHLDHLDDGPLGRRLLREAPAAGFGSLMFDGSALPAEENVAATSAAVAFGREHGLAVEAELGRIGGKPGDAHTPGVRTDPGEAAEFAAATGVDALAVAVGSSHAMTVRDAALDQPLIAELRAAVGVPLVLHGSSGVPDEELRAAVRSGMTKINVGTALNVALTGAVRERLAGEPGLVDPRRYLADGRAAMTETVTRLLAVLNGAAPAVPPARGGTADGVSPRPR</sequence>
<dbReference type="PANTHER" id="PTHR30304:SF0">
    <property type="entry name" value="D-TAGATOSE-1,6-BISPHOSPHATE ALDOLASE SUBUNIT GATY-RELATED"/>
    <property type="match status" value="1"/>
</dbReference>
<dbReference type="PANTHER" id="PTHR30304">
    <property type="entry name" value="D-TAGATOSE-1,6-BISPHOSPHATE ALDOLASE"/>
    <property type="match status" value="1"/>
</dbReference>
<comment type="cofactor">
    <cofactor evidence="2">
        <name>Zn(2+)</name>
        <dbReference type="ChEBI" id="CHEBI:29105"/>
    </cofactor>
    <text evidence="2">Binds 2 Zn(2+) ions per subunit. One is catalytic and the other provides a structural contribution.</text>
</comment>
<feature type="binding site" evidence="2">
    <location>
        <position position="183"/>
    </location>
    <ligand>
        <name>Zn(2+)</name>
        <dbReference type="ChEBI" id="CHEBI:29105"/>
        <label>1</label>
        <note>catalytic</note>
    </ligand>
</feature>
<accession>A0A5C4UN63</accession>
<dbReference type="SUPFAM" id="SSF51569">
    <property type="entry name" value="Aldolase"/>
    <property type="match status" value="1"/>
</dbReference>
<evidence type="ECO:0000256" key="1">
    <source>
        <dbReference type="PIRSR" id="PIRSR001359-1"/>
    </source>
</evidence>
<dbReference type="InterPro" id="IPR013785">
    <property type="entry name" value="Aldolase_TIM"/>
</dbReference>
<comment type="caution">
    <text evidence="3">The sequence shown here is derived from an EMBL/GenBank/DDBJ whole genome shotgun (WGS) entry which is preliminary data.</text>
</comment>
<dbReference type="EMBL" id="VDGT01000031">
    <property type="protein sequence ID" value="TNM25094.1"/>
    <property type="molecule type" value="Genomic_DNA"/>
</dbReference>
<dbReference type="AlphaFoldDB" id="A0A5C4UN63"/>
<feature type="binding site" evidence="2">
    <location>
        <position position="85"/>
    </location>
    <ligand>
        <name>Zn(2+)</name>
        <dbReference type="ChEBI" id="CHEBI:29105"/>
        <label>1</label>
        <note>catalytic</note>
    </ligand>
</feature>